<evidence type="ECO:0000256" key="1">
    <source>
        <dbReference type="ARBA" id="ARBA00022801"/>
    </source>
</evidence>
<feature type="chain" id="PRO_5046204773" evidence="2">
    <location>
        <begin position="26"/>
        <end position="288"/>
    </location>
</feature>
<accession>A0ABW5DW02</accession>
<proteinExistence type="predicted"/>
<dbReference type="PANTHER" id="PTHR22946">
    <property type="entry name" value="DIENELACTONE HYDROLASE DOMAIN-CONTAINING PROTEIN-RELATED"/>
    <property type="match status" value="1"/>
</dbReference>
<dbReference type="PANTHER" id="PTHR22946:SF9">
    <property type="entry name" value="POLYKETIDE TRANSFERASE AF380"/>
    <property type="match status" value="1"/>
</dbReference>
<reference evidence="5" key="1">
    <citation type="journal article" date="2019" name="Int. J. Syst. Evol. Microbiol.">
        <title>The Global Catalogue of Microorganisms (GCM) 10K type strain sequencing project: providing services to taxonomists for standard genome sequencing and annotation.</title>
        <authorList>
            <consortium name="The Broad Institute Genomics Platform"/>
            <consortium name="The Broad Institute Genome Sequencing Center for Infectious Disease"/>
            <person name="Wu L."/>
            <person name="Ma J."/>
        </authorList>
    </citation>
    <scope>NUCLEOTIDE SEQUENCE [LARGE SCALE GENOMIC DNA]</scope>
    <source>
        <strain evidence="5">CGMCC 1.19062</strain>
    </source>
</reference>
<organism evidence="4 5">
    <name type="scientific">Lacibacterium aquatile</name>
    <dbReference type="NCBI Taxonomy" id="1168082"/>
    <lineage>
        <taxon>Bacteria</taxon>
        <taxon>Pseudomonadati</taxon>
        <taxon>Pseudomonadota</taxon>
        <taxon>Alphaproteobacteria</taxon>
        <taxon>Rhodospirillales</taxon>
        <taxon>Rhodospirillaceae</taxon>
    </lineage>
</organism>
<evidence type="ECO:0000256" key="2">
    <source>
        <dbReference type="SAM" id="SignalP"/>
    </source>
</evidence>
<gene>
    <name evidence="4" type="ORF">ACFSM5_14715</name>
</gene>
<feature type="signal peptide" evidence="2">
    <location>
        <begin position="1"/>
        <end position="25"/>
    </location>
</feature>
<dbReference type="SUPFAM" id="SSF53474">
    <property type="entry name" value="alpha/beta-Hydrolases"/>
    <property type="match status" value="1"/>
</dbReference>
<dbReference type="RefSeq" id="WP_379877193.1">
    <property type="nucleotide sequence ID" value="NZ_JBHUIP010000012.1"/>
</dbReference>
<keyword evidence="2" id="KW-0732">Signal</keyword>
<evidence type="ECO:0000259" key="3">
    <source>
        <dbReference type="Pfam" id="PF01738"/>
    </source>
</evidence>
<dbReference type="GO" id="GO:0016787">
    <property type="term" value="F:hydrolase activity"/>
    <property type="evidence" value="ECO:0007669"/>
    <property type="project" value="UniProtKB-KW"/>
</dbReference>
<feature type="domain" description="Dienelactone hydrolase" evidence="3">
    <location>
        <begin position="45"/>
        <end position="284"/>
    </location>
</feature>
<protein>
    <submittedName>
        <fullName evidence="4">Dienelactone hydrolase family protein</fullName>
        <ecNumber evidence="4">3.1.-.-</ecNumber>
    </submittedName>
</protein>
<dbReference type="InterPro" id="IPR002925">
    <property type="entry name" value="Dienelactn_hydro"/>
</dbReference>
<dbReference type="Pfam" id="PF01738">
    <property type="entry name" value="DLH"/>
    <property type="match status" value="1"/>
</dbReference>
<dbReference type="EMBL" id="JBHUIP010000012">
    <property type="protein sequence ID" value="MFD2264151.1"/>
    <property type="molecule type" value="Genomic_DNA"/>
</dbReference>
<dbReference type="Gene3D" id="3.40.50.1820">
    <property type="entry name" value="alpha/beta hydrolase"/>
    <property type="match status" value="1"/>
</dbReference>
<keyword evidence="1 4" id="KW-0378">Hydrolase</keyword>
<keyword evidence="5" id="KW-1185">Reference proteome</keyword>
<dbReference type="EC" id="3.1.-.-" evidence="4"/>
<sequence length="288" mass="30588">MRYANLAAGLTLGCALLVGASAATADELKTVKFPSLDGKVDLVGYVSMPNGSGPFPAVVMMHGRQGPYSTAAKGKYNAKTLSGRHKEWLEFWAEQGYVGILVDGFGPRGYPKGFGKGSYEDRPPELDETTTRPSDSYATLKYLRTRPDIIPGKIGIMGWSNGGSTVITTMAKNAMGYNTVGAQGGYLVGVAAYPGCGLKEKFKAGVDVSAPLHIFAAEDDDEVSPKLCVTLANRSKAKGYPVTVKVYPGAEHSFDAPGESKQSHAPNAEATKDFYQQALTIFTAALKK</sequence>
<dbReference type="Proteomes" id="UP001597295">
    <property type="component" value="Unassembled WGS sequence"/>
</dbReference>
<name>A0ABW5DW02_9PROT</name>
<comment type="caution">
    <text evidence="4">The sequence shown here is derived from an EMBL/GenBank/DDBJ whole genome shotgun (WGS) entry which is preliminary data.</text>
</comment>
<evidence type="ECO:0000313" key="4">
    <source>
        <dbReference type="EMBL" id="MFD2264151.1"/>
    </source>
</evidence>
<dbReference type="InterPro" id="IPR029058">
    <property type="entry name" value="AB_hydrolase_fold"/>
</dbReference>
<dbReference type="InterPro" id="IPR050261">
    <property type="entry name" value="FrsA_esterase"/>
</dbReference>
<evidence type="ECO:0000313" key="5">
    <source>
        <dbReference type="Proteomes" id="UP001597295"/>
    </source>
</evidence>